<reference evidence="1" key="1">
    <citation type="submission" date="2020-04" db="EMBL/GenBank/DDBJ databases">
        <authorList>
            <person name="Chiriac C."/>
            <person name="Salcher M."/>
            <person name="Ghai R."/>
            <person name="Kavagutti S V."/>
        </authorList>
    </citation>
    <scope>NUCLEOTIDE SEQUENCE</scope>
</reference>
<organism evidence="1">
    <name type="scientific">uncultured Caudovirales phage</name>
    <dbReference type="NCBI Taxonomy" id="2100421"/>
    <lineage>
        <taxon>Viruses</taxon>
        <taxon>Duplodnaviria</taxon>
        <taxon>Heunggongvirae</taxon>
        <taxon>Uroviricota</taxon>
        <taxon>Caudoviricetes</taxon>
        <taxon>Peduoviridae</taxon>
        <taxon>Maltschvirus</taxon>
        <taxon>Maltschvirus maltsch</taxon>
    </lineage>
</organism>
<accession>A0A6J5NN82</accession>
<name>A0A6J5NN82_9CAUD</name>
<sequence>MVKAVGEAPEAVKQAVCRHCAAKLEYTPRDVKERHGKDYSGGADGAEYIECPRCGHEVVLRAW</sequence>
<protein>
    <submittedName>
        <fullName evidence="1">Uncharacterized protein</fullName>
    </submittedName>
</protein>
<evidence type="ECO:0000313" key="1">
    <source>
        <dbReference type="EMBL" id="CAB4159176.1"/>
    </source>
</evidence>
<dbReference type="EMBL" id="LR796673">
    <property type="protein sequence ID" value="CAB4159176.1"/>
    <property type="molecule type" value="Genomic_DNA"/>
</dbReference>
<proteinExistence type="predicted"/>
<gene>
    <name evidence="1" type="ORF">UFOVP703_67</name>
</gene>